<dbReference type="EMBL" id="BAAFGK010000004">
    <property type="protein sequence ID" value="GAB0057951.1"/>
    <property type="molecule type" value="Genomic_DNA"/>
</dbReference>
<organism evidence="1 2">
    <name type="scientific">Candidatus Magnetaquiglobus chichijimensis</name>
    <dbReference type="NCBI Taxonomy" id="3141448"/>
    <lineage>
        <taxon>Bacteria</taxon>
        <taxon>Pseudomonadati</taxon>
        <taxon>Pseudomonadota</taxon>
        <taxon>Magnetococcia</taxon>
        <taxon>Magnetococcales</taxon>
        <taxon>Candidatus Magnetaquicoccaceae</taxon>
        <taxon>Candidatus Magnetaquiglobus</taxon>
    </lineage>
</organism>
<accession>A0ABQ0CAP4</accession>
<comment type="caution">
    <text evidence="1">The sequence shown here is derived from an EMBL/GenBank/DDBJ whole genome shotgun (WGS) entry which is preliminary data.</text>
</comment>
<evidence type="ECO:0000313" key="2">
    <source>
        <dbReference type="Proteomes" id="UP001628193"/>
    </source>
</evidence>
<gene>
    <name evidence="1" type="ORF">SIID45300_02285</name>
</gene>
<reference evidence="1 2" key="1">
    <citation type="submission" date="2024-05" db="EMBL/GenBank/DDBJ databases">
        <authorList>
            <consortium name="Candidatus Magnetaquicoccaceae bacterium FCR-1 genome sequencing consortium"/>
            <person name="Shimoshige H."/>
            <person name="Shimamura S."/>
            <person name="Taoka A."/>
            <person name="Kobayashi H."/>
            <person name="Maekawa T."/>
        </authorList>
    </citation>
    <scope>NUCLEOTIDE SEQUENCE [LARGE SCALE GENOMIC DNA]</scope>
    <source>
        <strain evidence="1 2">FCR-1</strain>
    </source>
</reference>
<reference evidence="1 2" key="2">
    <citation type="submission" date="2024-09" db="EMBL/GenBank/DDBJ databases">
        <title>Draft genome sequence of Candidatus Magnetaquicoccaceae bacterium FCR-1.</title>
        <authorList>
            <person name="Shimoshige H."/>
            <person name="Shimamura S."/>
            <person name="Taoka A."/>
            <person name="Kobayashi H."/>
            <person name="Maekawa T."/>
        </authorList>
    </citation>
    <scope>NUCLEOTIDE SEQUENCE [LARGE SCALE GENOMIC DNA]</scope>
    <source>
        <strain evidence="1 2">FCR-1</strain>
    </source>
</reference>
<evidence type="ECO:0000313" key="1">
    <source>
        <dbReference type="EMBL" id="GAB0057951.1"/>
    </source>
</evidence>
<name>A0ABQ0CAP4_9PROT</name>
<keyword evidence="2" id="KW-1185">Reference proteome</keyword>
<dbReference type="RefSeq" id="WP_420905634.1">
    <property type="nucleotide sequence ID" value="NZ_BAAFGK010000004.1"/>
</dbReference>
<proteinExistence type="predicted"/>
<dbReference type="Proteomes" id="UP001628193">
    <property type="component" value="Unassembled WGS sequence"/>
</dbReference>
<protein>
    <submittedName>
        <fullName evidence="1">Uncharacterized protein</fullName>
    </submittedName>
</protein>
<sequence>MASRSSPPKNAPGVDALVLERLLRDGWRFDAPSETVLKSAERLERLGLVTVSRQEYVVCADSEDDDFPPMDRDCSGRILLRDGLDEGGDEFRCPECERPVYPFIYNKRRHQELRSRVNQEGVTALIQSELEGIGNLRLIAPGVYRVEIDTGEVLVCIVELCRDPRFLSREHARMRPTIFVAIDSRNLQERFLPEPWLIRVSVADLVAGIVDLRDLLEESLDQGVPSALINASVPVYDKVVPAMVIEAPVATTRRPFMVEFTPERLTIENIVVATVRADMRLQAFGILWKRFLEDLSNGQPPDDFRVISLSDLANLIDDGSREEAMDELNVRRAINRLQQELMDGIRKELGLPIGREDVIQNLRADDGRRRRRSGYRINPHTVLPRAASSPA</sequence>